<accession>A0ABD2B2C1</accession>
<name>A0ABD2B2C1_VESSQ</name>
<protein>
    <submittedName>
        <fullName evidence="1">Uncharacterized protein</fullName>
    </submittedName>
</protein>
<comment type="caution">
    <text evidence="1">The sequence shown here is derived from an EMBL/GenBank/DDBJ whole genome shotgun (WGS) entry which is preliminary data.</text>
</comment>
<evidence type="ECO:0000313" key="2">
    <source>
        <dbReference type="Proteomes" id="UP001607302"/>
    </source>
</evidence>
<organism evidence="1 2">
    <name type="scientific">Vespula squamosa</name>
    <name type="common">Southern yellow jacket</name>
    <name type="synonym">Wasp</name>
    <dbReference type="NCBI Taxonomy" id="30214"/>
    <lineage>
        <taxon>Eukaryota</taxon>
        <taxon>Metazoa</taxon>
        <taxon>Ecdysozoa</taxon>
        <taxon>Arthropoda</taxon>
        <taxon>Hexapoda</taxon>
        <taxon>Insecta</taxon>
        <taxon>Pterygota</taxon>
        <taxon>Neoptera</taxon>
        <taxon>Endopterygota</taxon>
        <taxon>Hymenoptera</taxon>
        <taxon>Apocrita</taxon>
        <taxon>Aculeata</taxon>
        <taxon>Vespoidea</taxon>
        <taxon>Vespidae</taxon>
        <taxon>Vespinae</taxon>
        <taxon>Vespula</taxon>
    </lineage>
</organism>
<evidence type="ECO:0000313" key="1">
    <source>
        <dbReference type="EMBL" id="KAL2726872.1"/>
    </source>
</evidence>
<dbReference type="EMBL" id="JAUDFV010000133">
    <property type="protein sequence ID" value="KAL2726872.1"/>
    <property type="molecule type" value="Genomic_DNA"/>
</dbReference>
<reference evidence="1 2" key="1">
    <citation type="journal article" date="2024" name="Ann. Entomol. Soc. Am.">
        <title>Genomic analyses of the southern and eastern yellowjacket wasps (Hymenoptera: Vespidae) reveal evolutionary signatures of social life.</title>
        <authorList>
            <person name="Catto M.A."/>
            <person name="Caine P.B."/>
            <person name="Orr S.E."/>
            <person name="Hunt B.G."/>
            <person name="Goodisman M.A.D."/>
        </authorList>
    </citation>
    <scope>NUCLEOTIDE SEQUENCE [LARGE SCALE GENOMIC DNA]</scope>
    <source>
        <strain evidence="1">233</strain>
        <tissue evidence="1">Head and thorax</tissue>
    </source>
</reference>
<dbReference type="Proteomes" id="UP001607302">
    <property type="component" value="Unassembled WGS sequence"/>
</dbReference>
<gene>
    <name evidence="1" type="ORF">V1478_007150</name>
</gene>
<dbReference type="AlphaFoldDB" id="A0ABD2B2C1"/>
<sequence length="107" mass="11971">MLLKAAVTLLMDIKYPTLTGKFEETFGVTRAASLKARKRYLTMRTPALQLINDAMTPKTSMTRMTVVKAVTTTGRKTTRTTTTTTTTRMTATTTMTRMTTMMMMGTR</sequence>
<keyword evidence="2" id="KW-1185">Reference proteome</keyword>
<proteinExistence type="predicted"/>